<evidence type="ECO:0008006" key="3">
    <source>
        <dbReference type="Google" id="ProtNLM"/>
    </source>
</evidence>
<protein>
    <recommendedName>
        <fullName evidence="3">DDE Tnp4 domain-containing protein</fullName>
    </recommendedName>
</protein>
<evidence type="ECO:0000313" key="2">
    <source>
        <dbReference type="Proteomes" id="UP000037035"/>
    </source>
</evidence>
<evidence type="ECO:0000313" key="1">
    <source>
        <dbReference type="EMBL" id="KNZ51271.1"/>
    </source>
</evidence>
<keyword evidence="2" id="KW-1185">Reference proteome</keyword>
<accession>A0A0L6URV8</accession>
<dbReference type="VEuPathDB" id="FungiDB:VP01_4014g1"/>
<sequence length="70" mass="8408">MPEKFFDQNQFLLADSSYTSDWFTLPAYKGKKLLLKFSTSDSRGLRKGGSEMRQYYWIRTKFEKKRIVKN</sequence>
<gene>
    <name evidence="1" type="ORF">VP01_4014g1</name>
</gene>
<dbReference type="OrthoDB" id="2506155at2759"/>
<dbReference type="Proteomes" id="UP000037035">
    <property type="component" value="Unassembled WGS sequence"/>
</dbReference>
<dbReference type="AlphaFoldDB" id="A0A0L6URV8"/>
<comment type="caution">
    <text evidence="1">The sequence shown here is derived from an EMBL/GenBank/DDBJ whole genome shotgun (WGS) entry which is preliminary data.</text>
</comment>
<proteinExistence type="predicted"/>
<name>A0A0L6URV8_9BASI</name>
<reference evidence="1 2" key="1">
    <citation type="submission" date="2015-08" db="EMBL/GenBank/DDBJ databases">
        <title>Next Generation Sequencing and Analysis of the Genome of Puccinia sorghi L Schw, the Causal Agent of Maize Common Rust.</title>
        <authorList>
            <person name="Rochi L."/>
            <person name="Burguener G."/>
            <person name="Darino M."/>
            <person name="Turjanski A."/>
            <person name="Kreff E."/>
            <person name="Dieguez M.J."/>
            <person name="Sacco F."/>
        </authorList>
    </citation>
    <scope>NUCLEOTIDE SEQUENCE [LARGE SCALE GENOMIC DNA]</scope>
    <source>
        <strain evidence="1 2">RO10H11247</strain>
    </source>
</reference>
<dbReference type="EMBL" id="LAVV01009074">
    <property type="protein sequence ID" value="KNZ51271.1"/>
    <property type="molecule type" value="Genomic_DNA"/>
</dbReference>
<organism evidence="1 2">
    <name type="scientific">Puccinia sorghi</name>
    <dbReference type="NCBI Taxonomy" id="27349"/>
    <lineage>
        <taxon>Eukaryota</taxon>
        <taxon>Fungi</taxon>
        <taxon>Dikarya</taxon>
        <taxon>Basidiomycota</taxon>
        <taxon>Pucciniomycotina</taxon>
        <taxon>Pucciniomycetes</taxon>
        <taxon>Pucciniales</taxon>
        <taxon>Pucciniaceae</taxon>
        <taxon>Puccinia</taxon>
    </lineage>
</organism>